<dbReference type="InterPro" id="IPR032694">
    <property type="entry name" value="CopC/D"/>
</dbReference>
<proteinExistence type="predicted"/>
<evidence type="ECO:0000256" key="3">
    <source>
        <dbReference type="ARBA" id="ARBA00022729"/>
    </source>
</evidence>
<evidence type="ECO:0000256" key="2">
    <source>
        <dbReference type="ARBA" id="ARBA00022723"/>
    </source>
</evidence>
<feature type="signal peptide" evidence="5">
    <location>
        <begin position="1"/>
        <end position="28"/>
    </location>
</feature>
<dbReference type="GO" id="GO:0030313">
    <property type="term" value="C:cell envelope"/>
    <property type="evidence" value="ECO:0007669"/>
    <property type="project" value="UniProtKB-SubCell"/>
</dbReference>
<evidence type="ECO:0000256" key="1">
    <source>
        <dbReference type="ARBA" id="ARBA00004196"/>
    </source>
</evidence>
<sequence length="124" mass="13823">MKLRPLRICLAIAALWGLLAPQAILAHAFPEQMEPRVGAVIDNLPGQVRIWFDADLEPAFSTLRVLDDQGRQVNRDPGQVNTGQARLLEARLPPLARGVYHVFWRVVARDGHATEGDYSFTVGR</sequence>
<accession>A0A370NNP5</accession>
<dbReference type="GO" id="GO:0006825">
    <property type="term" value="P:copper ion transport"/>
    <property type="evidence" value="ECO:0007669"/>
    <property type="project" value="InterPro"/>
</dbReference>
<dbReference type="GO" id="GO:0046688">
    <property type="term" value="P:response to copper ion"/>
    <property type="evidence" value="ECO:0007669"/>
    <property type="project" value="InterPro"/>
</dbReference>
<dbReference type="RefSeq" id="WP_115214436.1">
    <property type="nucleotide sequence ID" value="NZ_QKWJ01000046.1"/>
</dbReference>
<feature type="chain" id="PRO_5016704764" evidence="5">
    <location>
        <begin position="29"/>
        <end position="124"/>
    </location>
</feature>
<evidence type="ECO:0000256" key="5">
    <source>
        <dbReference type="SAM" id="SignalP"/>
    </source>
</evidence>
<reference evidence="8" key="1">
    <citation type="submission" date="2018-06" db="EMBL/GenBank/DDBJ databases">
        <authorList>
            <person name="Feng T."/>
            <person name="Jeon C.O."/>
        </authorList>
    </citation>
    <scope>NUCLEOTIDE SEQUENCE [LARGE SCALE GENOMIC DNA]</scope>
    <source>
        <strain evidence="8">S23</strain>
    </source>
</reference>
<dbReference type="GO" id="GO:0005507">
    <property type="term" value="F:copper ion binding"/>
    <property type="evidence" value="ECO:0007669"/>
    <property type="project" value="InterPro"/>
</dbReference>
<organism evidence="7 8">
    <name type="scientific">Cupriavidus lacunae</name>
    <dbReference type="NCBI Taxonomy" id="2666307"/>
    <lineage>
        <taxon>Bacteria</taxon>
        <taxon>Pseudomonadati</taxon>
        <taxon>Pseudomonadota</taxon>
        <taxon>Betaproteobacteria</taxon>
        <taxon>Burkholderiales</taxon>
        <taxon>Burkholderiaceae</taxon>
        <taxon>Cupriavidus</taxon>
    </lineage>
</organism>
<dbReference type="InterPro" id="IPR014756">
    <property type="entry name" value="Ig_E-set"/>
</dbReference>
<evidence type="ECO:0000313" key="7">
    <source>
        <dbReference type="EMBL" id="RDK07189.1"/>
    </source>
</evidence>
<keyword evidence="3 5" id="KW-0732">Signal</keyword>
<dbReference type="GO" id="GO:0042597">
    <property type="term" value="C:periplasmic space"/>
    <property type="evidence" value="ECO:0007669"/>
    <property type="project" value="InterPro"/>
</dbReference>
<dbReference type="EMBL" id="QKWJ01000046">
    <property type="protein sequence ID" value="RDK07189.1"/>
    <property type="molecule type" value="Genomic_DNA"/>
</dbReference>
<dbReference type="InterPro" id="IPR007348">
    <property type="entry name" value="CopC_dom"/>
</dbReference>
<evidence type="ECO:0000259" key="6">
    <source>
        <dbReference type="Pfam" id="PF04234"/>
    </source>
</evidence>
<keyword evidence="2" id="KW-0479">Metal-binding</keyword>
<dbReference type="Proteomes" id="UP000255165">
    <property type="component" value="Unassembled WGS sequence"/>
</dbReference>
<evidence type="ECO:0000313" key="8">
    <source>
        <dbReference type="Proteomes" id="UP000255165"/>
    </source>
</evidence>
<feature type="domain" description="CopC" evidence="6">
    <location>
        <begin position="27"/>
        <end position="122"/>
    </location>
</feature>
<dbReference type="GO" id="GO:0005886">
    <property type="term" value="C:plasma membrane"/>
    <property type="evidence" value="ECO:0007669"/>
    <property type="project" value="TreeGrafter"/>
</dbReference>
<dbReference type="SUPFAM" id="SSF81296">
    <property type="entry name" value="E set domains"/>
    <property type="match status" value="1"/>
</dbReference>
<dbReference type="InterPro" id="IPR014755">
    <property type="entry name" value="Cu-Rt/internalin_Ig-like"/>
</dbReference>
<protein>
    <submittedName>
        <fullName evidence="7">Copper resistance protein CopC</fullName>
    </submittedName>
</protein>
<keyword evidence="4" id="KW-0186">Copper</keyword>
<dbReference type="PANTHER" id="PTHR34820">
    <property type="entry name" value="INNER MEMBRANE PROTEIN YEBZ"/>
    <property type="match status" value="1"/>
</dbReference>
<dbReference type="Gene3D" id="2.60.40.1220">
    <property type="match status" value="1"/>
</dbReference>
<keyword evidence="8" id="KW-1185">Reference proteome</keyword>
<comment type="caution">
    <text evidence="7">The sequence shown here is derived from an EMBL/GenBank/DDBJ whole genome shotgun (WGS) entry which is preliminary data.</text>
</comment>
<comment type="subcellular location">
    <subcellularLocation>
        <location evidence="1">Cell envelope</location>
    </subcellularLocation>
</comment>
<name>A0A370NNP5_9BURK</name>
<dbReference type="PANTHER" id="PTHR34820:SF4">
    <property type="entry name" value="INNER MEMBRANE PROTEIN YEBZ"/>
    <property type="match status" value="1"/>
</dbReference>
<evidence type="ECO:0000256" key="4">
    <source>
        <dbReference type="ARBA" id="ARBA00023008"/>
    </source>
</evidence>
<dbReference type="Pfam" id="PF04234">
    <property type="entry name" value="CopC"/>
    <property type="match status" value="1"/>
</dbReference>
<gene>
    <name evidence="7" type="ORF">DN412_27285</name>
</gene>
<dbReference type="AlphaFoldDB" id="A0A370NNP5"/>